<evidence type="ECO:0000313" key="2">
    <source>
        <dbReference type="Proteomes" id="UP000636800"/>
    </source>
</evidence>
<dbReference type="Gene3D" id="3.30.540.10">
    <property type="entry name" value="Fructose-1,6-Bisphosphatase, subunit A, domain 1"/>
    <property type="match status" value="1"/>
</dbReference>
<protein>
    <submittedName>
        <fullName evidence="1">Uncharacterized protein</fullName>
    </submittedName>
</protein>
<accession>A0A835PEK0</accession>
<dbReference type="OrthoDB" id="1911748at2759"/>
<sequence>MMRERRVCENIQVEACRWLSQYVFQGNLHAPNGKGKRDGTTNFAHCYPSFGVSVGVLFRGRPAAASVVDDLFYVVLVEFVGGPMCLEYSNILSILINGSQETRADIGDYVEASTTMQLVIAQGQEPGGALTEEKTRFIREMTHRVKLNPMMMGFAVV</sequence>
<comment type="caution">
    <text evidence="1">The sequence shown here is derived from an EMBL/GenBank/DDBJ whole genome shotgun (WGS) entry which is preliminary data.</text>
</comment>
<dbReference type="EMBL" id="JADCNL010000242">
    <property type="protein sequence ID" value="KAG0448977.1"/>
    <property type="molecule type" value="Genomic_DNA"/>
</dbReference>
<proteinExistence type="predicted"/>
<dbReference type="AlphaFoldDB" id="A0A835PEK0"/>
<keyword evidence="2" id="KW-1185">Reference proteome</keyword>
<evidence type="ECO:0000313" key="1">
    <source>
        <dbReference type="EMBL" id="KAG0448977.1"/>
    </source>
</evidence>
<organism evidence="1 2">
    <name type="scientific">Vanilla planifolia</name>
    <name type="common">Vanilla</name>
    <dbReference type="NCBI Taxonomy" id="51239"/>
    <lineage>
        <taxon>Eukaryota</taxon>
        <taxon>Viridiplantae</taxon>
        <taxon>Streptophyta</taxon>
        <taxon>Embryophyta</taxon>
        <taxon>Tracheophyta</taxon>
        <taxon>Spermatophyta</taxon>
        <taxon>Magnoliopsida</taxon>
        <taxon>Liliopsida</taxon>
        <taxon>Asparagales</taxon>
        <taxon>Orchidaceae</taxon>
        <taxon>Vanilloideae</taxon>
        <taxon>Vanilleae</taxon>
        <taxon>Vanilla</taxon>
    </lineage>
</organism>
<reference evidence="1 2" key="1">
    <citation type="journal article" date="2020" name="Nat. Food">
        <title>A phased Vanilla planifolia genome enables genetic improvement of flavour and production.</title>
        <authorList>
            <person name="Hasing T."/>
            <person name="Tang H."/>
            <person name="Brym M."/>
            <person name="Khazi F."/>
            <person name="Huang T."/>
            <person name="Chambers A.H."/>
        </authorList>
    </citation>
    <scope>NUCLEOTIDE SEQUENCE [LARGE SCALE GENOMIC DNA]</scope>
    <source>
        <tissue evidence="1">Leaf</tissue>
    </source>
</reference>
<name>A0A835PEK0_VANPL</name>
<dbReference type="SUPFAM" id="SSF56655">
    <property type="entry name" value="Carbohydrate phosphatase"/>
    <property type="match status" value="1"/>
</dbReference>
<dbReference type="Proteomes" id="UP000636800">
    <property type="component" value="Unassembled WGS sequence"/>
</dbReference>
<gene>
    <name evidence="1" type="ORF">HPP92_027575</name>
</gene>